<evidence type="ECO:0000313" key="14">
    <source>
        <dbReference type="Proteomes" id="UP001497512"/>
    </source>
</evidence>
<dbReference type="InterPro" id="IPR050762">
    <property type="entry name" value="HD-ZIP_Homeobox_LZ_Class_II"/>
</dbReference>
<evidence type="ECO:0000256" key="2">
    <source>
        <dbReference type="ARBA" id="ARBA00006074"/>
    </source>
</evidence>
<comment type="similarity">
    <text evidence="2">Belongs to the HD-ZIP homeobox family. Class II subfamily.</text>
</comment>
<evidence type="ECO:0000256" key="3">
    <source>
        <dbReference type="ARBA" id="ARBA00023015"/>
    </source>
</evidence>
<evidence type="ECO:0000256" key="1">
    <source>
        <dbReference type="ARBA" id="ARBA00004123"/>
    </source>
</evidence>
<dbReference type="InterPro" id="IPR001356">
    <property type="entry name" value="HD"/>
</dbReference>
<dbReference type="InterPro" id="IPR017970">
    <property type="entry name" value="Homeobox_CS"/>
</dbReference>
<evidence type="ECO:0000256" key="5">
    <source>
        <dbReference type="ARBA" id="ARBA00023155"/>
    </source>
</evidence>
<name>A0ABP0TTT7_9BRYO</name>
<evidence type="ECO:0000256" key="8">
    <source>
        <dbReference type="PROSITE-ProRule" id="PRU00108"/>
    </source>
</evidence>
<dbReference type="Gene3D" id="1.10.10.60">
    <property type="entry name" value="Homeodomain-like"/>
    <property type="match status" value="1"/>
</dbReference>
<dbReference type="InterPro" id="IPR009057">
    <property type="entry name" value="Homeodomain-like_sf"/>
</dbReference>
<dbReference type="PROSITE" id="PS00027">
    <property type="entry name" value="HOMEOBOX_1"/>
    <property type="match status" value="1"/>
</dbReference>
<feature type="domain" description="Homeobox" evidence="12">
    <location>
        <begin position="84"/>
        <end position="144"/>
    </location>
</feature>
<dbReference type="PANTHER" id="PTHR45714">
    <property type="entry name" value="HOMEOBOX-LEUCINE ZIPPER PROTEIN HAT14"/>
    <property type="match status" value="1"/>
</dbReference>
<dbReference type="EMBL" id="OZ019906">
    <property type="protein sequence ID" value="CAK9204866.1"/>
    <property type="molecule type" value="Genomic_DNA"/>
</dbReference>
<dbReference type="Pfam" id="PF02183">
    <property type="entry name" value="HALZ"/>
    <property type="match status" value="1"/>
</dbReference>
<dbReference type="SMART" id="SM00389">
    <property type="entry name" value="HOX"/>
    <property type="match status" value="1"/>
</dbReference>
<dbReference type="CDD" id="cd00086">
    <property type="entry name" value="homeodomain"/>
    <property type="match status" value="1"/>
</dbReference>
<evidence type="ECO:0000313" key="13">
    <source>
        <dbReference type="EMBL" id="CAK9204866.1"/>
    </source>
</evidence>
<dbReference type="PANTHER" id="PTHR45714:SF34">
    <property type="entry name" value="HOMEOBOX-LEUCINE ZIPPER PROTEIN HAT9"/>
    <property type="match status" value="1"/>
</dbReference>
<feature type="coiled-coil region" evidence="10">
    <location>
        <begin position="143"/>
        <end position="177"/>
    </location>
</feature>
<protein>
    <recommendedName>
        <fullName evidence="12">Homeobox domain-containing protein</fullName>
    </recommendedName>
</protein>
<evidence type="ECO:0000256" key="7">
    <source>
        <dbReference type="ARBA" id="ARBA00023242"/>
    </source>
</evidence>
<keyword evidence="3" id="KW-0805">Transcription regulation</keyword>
<evidence type="ECO:0000256" key="6">
    <source>
        <dbReference type="ARBA" id="ARBA00023163"/>
    </source>
</evidence>
<evidence type="ECO:0000256" key="9">
    <source>
        <dbReference type="RuleBase" id="RU000682"/>
    </source>
</evidence>
<keyword evidence="7 8" id="KW-0539">Nucleus</keyword>
<evidence type="ECO:0000256" key="11">
    <source>
        <dbReference type="SAM" id="MobiDB-lite"/>
    </source>
</evidence>
<dbReference type="InterPro" id="IPR003106">
    <property type="entry name" value="Leu_zip_homeo"/>
</dbReference>
<keyword evidence="4 8" id="KW-0238">DNA-binding</keyword>
<feature type="region of interest" description="Disordered" evidence="11">
    <location>
        <begin position="56"/>
        <end position="90"/>
    </location>
</feature>
<organism evidence="13 14">
    <name type="scientific">Sphagnum troendelagicum</name>
    <dbReference type="NCBI Taxonomy" id="128251"/>
    <lineage>
        <taxon>Eukaryota</taxon>
        <taxon>Viridiplantae</taxon>
        <taxon>Streptophyta</taxon>
        <taxon>Embryophyta</taxon>
        <taxon>Bryophyta</taxon>
        <taxon>Sphagnophytina</taxon>
        <taxon>Sphagnopsida</taxon>
        <taxon>Sphagnales</taxon>
        <taxon>Sphagnaceae</taxon>
        <taxon>Sphagnum</taxon>
    </lineage>
</organism>
<feature type="compositionally biased region" description="Low complexity" evidence="11">
    <location>
        <begin position="67"/>
        <end position="76"/>
    </location>
</feature>
<dbReference type="Pfam" id="PF00046">
    <property type="entry name" value="Homeodomain"/>
    <property type="match status" value="1"/>
</dbReference>
<dbReference type="Proteomes" id="UP001497512">
    <property type="component" value="Chromosome 14"/>
</dbReference>
<gene>
    <name evidence="13" type="ORF">CSSPTR1EN2_LOCUS7600</name>
</gene>
<keyword evidence="6" id="KW-0804">Transcription</keyword>
<evidence type="ECO:0000259" key="12">
    <source>
        <dbReference type="PROSITE" id="PS50071"/>
    </source>
</evidence>
<feature type="region of interest" description="Disordered" evidence="11">
    <location>
        <begin position="1"/>
        <end position="23"/>
    </location>
</feature>
<evidence type="ECO:0000256" key="4">
    <source>
        <dbReference type="ARBA" id="ARBA00023125"/>
    </source>
</evidence>
<keyword evidence="14" id="KW-1185">Reference proteome</keyword>
<dbReference type="SMART" id="SM00340">
    <property type="entry name" value="HALZ"/>
    <property type="match status" value="1"/>
</dbReference>
<comment type="subcellular location">
    <subcellularLocation>
        <location evidence="1 8 9">Nucleus</location>
    </subcellularLocation>
</comment>
<reference evidence="13" key="1">
    <citation type="submission" date="2024-02" db="EMBL/GenBank/DDBJ databases">
        <authorList>
            <consortium name="ELIXIR-Norway"/>
            <consortium name="Elixir Norway"/>
        </authorList>
    </citation>
    <scope>NUCLEOTIDE SEQUENCE</scope>
</reference>
<dbReference type="SUPFAM" id="SSF46689">
    <property type="entry name" value="Homeodomain-like"/>
    <property type="match status" value="1"/>
</dbReference>
<evidence type="ECO:0000256" key="10">
    <source>
        <dbReference type="SAM" id="Coils"/>
    </source>
</evidence>
<dbReference type="PROSITE" id="PS50071">
    <property type="entry name" value="HOMEOBOX_2"/>
    <property type="match status" value="1"/>
</dbReference>
<feature type="compositionally biased region" description="Low complexity" evidence="11">
    <location>
        <begin position="12"/>
        <end position="23"/>
    </location>
</feature>
<keyword evidence="10" id="KW-0175">Coiled coil</keyword>
<keyword evidence="5 8" id="KW-0371">Homeobox</keyword>
<accession>A0ABP0TTT7</accession>
<sequence length="223" mass="24793">MQENGMRSLVMGASSSGGMTTSSTWTSLGLKSSIGMIKRERSGLHDVFDHLQEKSDRGGGFELSSRAGTAAAGAGVSDDDEDGGTNTRKKLRLTKEQSALLEESFKDHSTLNPKQKTALAKQLHLRPRQVEVWFQNRRARTKLKQTEVDCEVLKRCCENLTQENHRLRKELQELRALKLVAAPPAPPYHVQLAAHARHDFYNNMPLPAATLTMCPSCKRLAKL</sequence>
<feature type="DNA-binding region" description="Homeobox" evidence="8">
    <location>
        <begin position="86"/>
        <end position="145"/>
    </location>
</feature>
<proteinExistence type="inferred from homology"/>